<dbReference type="Pfam" id="PF00735">
    <property type="entry name" value="Septin"/>
    <property type="match status" value="1"/>
</dbReference>
<dbReference type="Proteomes" id="UP000316079">
    <property type="component" value="Unassembled WGS sequence"/>
</dbReference>
<dbReference type="PROSITE" id="PS00675">
    <property type="entry name" value="SIGMA54_INTERACT_1"/>
    <property type="match status" value="1"/>
</dbReference>
<evidence type="ECO:0000313" key="3">
    <source>
        <dbReference type="EMBL" id="TRY57744.1"/>
    </source>
</evidence>
<feature type="domain" description="Septin-type G" evidence="2">
    <location>
        <begin position="58"/>
        <end position="141"/>
    </location>
</feature>
<gene>
    <name evidence="3" type="ORF">DNTS_012022</name>
</gene>
<evidence type="ECO:0000256" key="1">
    <source>
        <dbReference type="RuleBase" id="RU004560"/>
    </source>
</evidence>
<evidence type="ECO:0000313" key="4">
    <source>
        <dbReference type="Proteomes" id="UP000316079"/>
    </source>
</evidence>
<dbReference type="Gene3D" id="3.40.50.300">
    <property type="entry name" value="P-loop containing nucleotide triphosphate hydrolases"/>
    <property type="match status" value="1"/>
</dbReference>
<sequence>MLKTHEELKRPCCDASLLQPGPPALYQLNTKRTFIEESSKIQTWTYGEKDESKQNKVILVVGETGAGKTTIINTMVNFLMGVKFEDQVFYEITEEGKDNQKTEKRQNPTQSQTLNITVYEVFVEESPISLTIIDTPGYGHTEGFEKDREITESVMRLFSAEDGIHYIDAVCFVMKASLNRLVDRELYIFHSVLSLFGKDIENNIVFLLTQSGGGPPTDALHAINEAEIPCRRDDDGDPMHFLFNNQQKEERNKKYQWALKSSWDMGDHSMNAFFSILEETNRKSVQMTLDVLKEQTRLEACISNLCDQISQKESKDKELNQIQKILNQNIEEIRKREDFEFVVERFIKEKVSTENEWWWNKYATCCTVCEENCHEQRCWWANTPSDCWVMSEGNCTVCSRKCHHSKHVRENKKYSMVKRKVTMTFENLKKDYEHSSDVNLVSFDKKIYENTNTEYNKNMEESSSLTKIEKGIKRDLEKINAEKKDLVQEAYHTILRFPQIALKNDSAFILQYVDLLIPKLREEGKDEWVKQLEKLKKAGEKPKNKGALQYVLNMGKLGWARIRGNQPNENQ</sequence>
<dbReference type="InterPro" id="IPR030379">
    <property type="entry name" value="G_SEPTIN_dom"/>
</dbReference>
<comment type="similarity">
    <text evidence="1">Belongs to the TRAFAC class TrmE-Era-EngA-EngB-Septin-like GTPase superfamily. Septin GTPase family.</text>
</comment>
<dbReference type="InterPro" id="IPR027417">
    <property type="entry name" value="P-loop_NTPase"/>
</dbReference>
<reference evidence="3 4" key="1">
    <citation type="journal article" date="2019" name="Sci. Data">
        <title>Hybrid genome assembly and annotation of Danionella translucida.</title>
        <authorList>
            <person name="Kadobianskyi M."/>
            <person name="Schulze L."/>
            <person name="Schuelke M."/>
            <person name="Judkewitz B."/>
        </authorList>
    </citation>
    <scope>NUCLEOTIDE SEQUENCE [LARGE SCALE GENOMIC DNA]</scope>
    <source>
        <strain evidence="3 4">Bolton</strain>
    </source>
</reference>
<dbReference type="PANTHER" id="PTHR32046:SF11">
    <property type="entry name" value="IMMUNE-ASSOCIATED NUCLEOTIDE-BINDING PROTEIN 10-LIKE"/>
    <property type="match status" value="1"/>
</dbReference>
<dbReference type="PANTHER" id="PTHR32046">
    <property type="entry name" value="G DOMAIN-CONTAINING PROTEIN"/>
    <property type="match status" value="1"/>
</dbReference>
<accession>A0A553MX14</accession>
<dbReference type="STRING" id="623744.A0A553MX14"/>
<dbReference type="InterPro" id="IPR025662">
    <property type="entry name" value="Sigma_54_int_dom_ATP-bd_1"/>
</dbReference>
<reference evidence="3" key="2">
    <citation type="submission" date="2019-04" db="EMBL/GenBank/DDBJ databases">
        <authorList>
            <person name="Kadobianskyi M."/>
            <person name="Schulze L."/>
            <person name="Schuelke M."/>
            <person name="Judkewitz B."/>
        </authorList>
    </citation>
    <scope>NUCLEOTIDE SEQUENCE</scope>
    <source>
        <strain evidence="3">Bolton</strain>
        <tissue evidence="3">Whole-body</tissue>
    </source>
</reference>
<keyword evidence="1" id="KW-0547">Nucleotide-binding</keyword>
<keyword evidence="1" id="KW-0342">GTP-binding</keyword>
<name>A0A553MX14_9TELE</name>
<evidence type="ECO:0000259" key="2">
    <source>
        <dbReference type="Pfam" id="PF00735"/>
    </source>
</evidence>
<comment type="caution">
    <text evidence="3">The sequence shown here is derived from an EMBL/GenBank/DDBJ whole genome shotgun (WGS) entry which is preliminary data.</text>
</comment>
<protein>
    <recommendedName>
        <fullName evidence="2">Septin-type G domain-containing protein</fullName>
    </recommendedName>
</protein>
<dbReference type="GO" id="GO:0005525">
    <property type="term" value="F:GTP binding"/>
    <property type="evidence" value="ECO:0007669"/>
    <property type="project" value="UniProtKB-KW"/>
</dbReference>
<dbReference type="SUPFAM" id="SSF52540">
    <property type="entry name" value="P-loop containing nucleoside triphosphate hydrolases"/>
    <property type="match status" value="1"/>
</dbReference>
<organism evidence="3 4">
    <name type="scientific">Danionella cerebrum</name>
    <dbReference type="NCBI Taxonomy" id="2873325"/>
    <lineage>
        <taxon>Eukaryota</taxon>
        <taxon>Metazoa</taxon>
        <taxon>Chordata</taxon>
        <taxon>Craniata</taxon>
        <taxon>Vertebrata</taxon>
        <taxon>Euteleostomi</taxon>
        <taxon>Actinopterygii</taxon>
        <taxon>Neopterygii</taxon>
        <taxon>Teleostei</taxon>
        <taxon>Ostariophysi</taxon>
        <taxon>Cypriniformes</taxon>
        <taxon>Danionidae</taxon>
        <taxon>Danioninae</taxon>
        <taxon>Danionella</taxon>
    </lineage>
</organism>
<dbReference type="AlphaFoldDB" id="A0A553MX14"/>
<dbReference type="OrthoDB" id="8954335at2759"/>
<proteinExistence type="inferred from homology"/>
<keyword evidence="4" id="KW-1185">Reference proteome</keyword>
<dbReference type="EMBL" id="SRMA01027225">
    <property type="protein sequence ID" value="TRY57745.1"/>
    <property type="molecule type" value="Genomic_DNA"/>
</dbReference>
<dbReference type="EMBL" id="SRMA01027225">
    <property type="protein sequence ID" value="TRY57744.1"/>
    <property type="molecule type" value="Genomic_DNA"/>
</dbReference>